<dbReference type="Proteomes" id="UP000835206">
    <property type="component" value="Chromosome 17"/>
</dbReference>
<evidence type="ECO:0000313" key="2">
    <source>
        <dbReference type="Proteomes" id="UP000835206"/>
    </source>
</evidence>
<evidence type="ECO:0000313" key="3">
    <source>
        <dbReference type="RefSeq" id="XP_048269633.1"/>
    </source>
</evidence>
<accession>A0A9C6SPP6</accession>
<evidence type="ECO:0000256" key="1">
    <source>
        <dbReference type="SAM" id="MobiDB-lite"/>
    </source>
</evidence>
<dbReference type="AlphaFoldDB" id="A0A9C6SPP6"/>
<protein>
    <submittedName>
        <fullName evidence="3">Telomere-associated protein RIF1-like</fullName>
    </submittedName>
</protein>
<feature type="compositionally biased region" description="Basic and acidic residues" evidence="1">
    <location>
        <begin position="316"/>
        <end position="328"/>
    </location>
</feature>
<organism evidence="2 3">
    <name type="scientific">Bombus terrestris</name>
    <name type="common">Buff-tailed bumblebee</name>
    <name type="synonym">Apis terrestris</name>
    <dbReference type="NCBI Taxonomy" id="30195"/>
    <lineage>
        <taxon>Eukaryota</taxon>
        <taxon>Metazoa</taxon>
        <taxon>Ecdysozoa</taxon>
        <taxon>Arthropoda</taxon>
        <taxon>Hexapoda</taxon>
        <taxon>Insecta</taxon>
        <taxon>Pterygota</taxon>
        <taxon>Neoptera</taxon>
        <taxon>Endopterygota</taxon>
        <taxon>Hymenoptera</taxon>
        <taxon>Apocrita</taxon>
        <taxon>Aculeata</taxon>
        <taxon>Apoidea</taxon>
        <taxon>Anthophila</taxon>
        <taxon>Apidae</taxon>
        <taxon>Bombus</taxon>
        <taxon>Bombus</taxon>
    </lineage>
</organism>
<gene>
    <name evidence="3" type="primary">LOC105666839</name>
</gene>
<dbReference type="RefSeq" id="XP_048269633.1">
    <property type="nucleotide sequence ID" value="XM_048413676.1"/>
</dbReference>
<feature type="compositionally biased region" description="Basic and acidic residues" evidence="1">
    <location>
        <begin position="345"/>
        <end position="355"/>
    </location>
</feature>
<keyword evidence="2" id="KW-1185">Reference proteome</keyword>
<dbReference type="GeneID" id="105666839"/>
<proteinExistence type="predicted"/>
<feature type="compositionally biased region" description="Polar residues" evidence="1">
    <location>
        <begin position="233"/>
        <end position="245"/>
    </location>
</feature>
<reference evidence="3" key="1">
    <citation type="submission" date="2025-08" db="UniProtKB">
        <authorList>
            <consortium name="RefSeq"/>
        </authorList>
    </citation>
    <scope>IDENTIFICATION</scope>
</reference>
<sequence>MAEMKLGIRRQKTIKETTSGNCQDSLVPDSLNKSLEEKDVIVENEEMVLKEFSKELQSNVENSYEKKVSIDTDSQDYIFIKRDLMFDADSLTEHQKESLKQRKEDIAALYNDLSQSSSQDTQNLQEWVDKKSKSLGEAEKDHNKKGNISIRNILDDDANKENKIEMKELEAVKSVQKAKDNAHSNENLLIEDQMMTAKNTCDSTEQNTSADLMSRDLDANTQEKSLENKNDKSLSPSMLDSNSESETTDARQRGEVLLTDITNDSDRCKSVENDNAVTSVIAIDEANLSQRTRNKISRLHTNIVFDSSLSRSQRSKNCDDKKQPEENKGGNIAKRETKHRGRSIRKVEENTKEETAETEVNSKGRSHIQNDMEDDTRGNSKRSKYDDLLSTVYLVYDTLAHVKLINKYKNQKKKSPTQHKDVQLIWAHDPKLDSKIKGFVTEKLKRFHDNKGIAIAMYQCALKMQAMWRLLLERRKHHENTIETKQDQVQK</sequence>
<feature type="region of interest" description="Disordered" evidence="1">
    <location>
        <begin position="307"/>
        <end position="382"/>
    </location>
</feature>
<name>A0A9C6SPP6_BOMTE</name>
<dbReference type="KEGG" id="bter:105666839"/>
<dbReference type="OrthoDB" id="5399929at2759"/>
<feature type="region of interest" description="Disordered" evidence="1">
    <location>
        <begin position="223"/>
        <end position="254"/>
    </location>
</feature>